<proteinExistence type="predicted"/>
<protein>
    <recommendedName>
        <fullName evidence="2">DUF6729 domain-containing protein</fullName>
    </recommendedName>
</protein>
<accession>A0AAW0Q0M5</accession>
<gene>
    <name evidence="3" type="ORF">WMY93_000349</name>
</gene>
<keyword evidence="4" id="KW-1185">Reference proteome</keyword>
<organism evidence="3 4">
    <name type="scientific">Mugilogobius chulae</name>
    <name type="common">yellowstripe goby</name>
    <dbReference type="NCBI Taxonomy" id="88201"/>
    <lineage>
        <taxon>Eukaryota</taxon>
        <taxon>Metazoa</taxon>
        <taxon>Chordata</taxon>
        <taxon>Craniata</taxon>
        <taxon>Vertebrata</taxon>
        <taxon>Euteleostomi</taxon>
        <taxon>Actinopterygii</taxon>
        <taxon>Neopterygii</taxon>
        <taxon>Teleostei</taxon>
        <taxon>Neoteleostei</taxon>
        <taxon>Acanthomorphata</taxon>
        <taxon>Gobiaria</taxon>
        <taxon>Gobiiformes</taxon>
        <taxon>Gobioidei</taxon>
        <taxon>Gobiidae</taxon>
        <taxon>Gobionellinae</taxon>
        <taxon>Mugilogobius</taxon>
    </lineage>
</organism>
<evidence type="ECO:0000313" key="3">
    <source>
        <dbReference type="EMBL" id="KAK7944621.1"/>
    </source>
</evidence>
<evidence type="ECO:0000259" key="2">
    <source>
        <dbReference type="Pfam" id="PF20499"/>
    </source>
</evidence>
<feature type="compositionally biased region" description="Pro residues" evidence="1">
    <location>
        <begin position="31"/>
        <end position="42"/>
    </location>
</feature>
<reference evidence="4" key="1">
    <citation type="submission" date="2024-04" db="EMBL/GenBank/DDBJ databases">
        <title>Salinicola lusitanus LLJ914,a marine bacterium isolated from the Okinawa Trough.</title>
        <authorList>
            <person name="Li J."/>
        </authorList>
    </citation>
    <scope>NUCLEOTIDE SEQUENCE [LARGE SCALE GENOMIC DNA]</scope>
</reference>
<evidence type="ECO:0000313" key="4">
    <source>
        <dbReference type="Proteomes" id="UP001460270"/>
    </source>
</evidence>
<feature type="compositionally biased region" description="Pro residues" evidence="1">
    <location>
        <begin position="14"/>
        <end position="24"/>
    </location>
</feature>
<dbReference type="EMBL" id="JBBPFD010000001">
    <property type="protein sequence ID" value="KAK7944621.1"/>
    <property type="molecule type" value="Genomic_DNA"/>
</dbReference>
<dbReference type="Proteomes" id="UP001460270">
    <property type="component" value="Unassembled WGS sequence"/>
</dbReference>
<dbReference type="InterPro" id="IPR046616">
    <property type="entry name" value="DUF6729"/>
</dbReference>
<evidence type="ECO:0000256" key="1">
    <source>
        <dbReference type="SAM" id="MobiDB-lite"/>
    </source>
</evidence>
<sequence length="174" mass="19630">MVHLMLLVKGDPKVSPPPVQPPVQPAAAIKRPPPPRPPPPQLPLEQELSQWCCSHQQKVWMKLELETMGLWPGSRPVSNLMKSFSLWRLPPQPELIDNVDLLPSPKYFQLHPFFIWKPESDYLMGRVRNNFTLPCAGDCAQPCVVSAGVGRPRVIVGLTGQYYLLSSRLCCKRC</sequence>
<dbReference type="AlphaFoldDB" id="A0AAW0Q0M5"/>
<comment type="caution">
    <text evidence="3">The sequence shown here is derived from an EMBL/GenBank/DDBJ whole genome shotgun (WGS) entry which is preliminary data.</text>
</comment>
<feature type="domain" description="DUF6729" evidence="2">
    <location>
        <begin position="78"/>
        <end position="174"/>
    </location>
</feature>
<feature type="region of interest" description="Disordered" evidence="1">
    <location>
        <begin position="9"/>
        <end position="43"/>
    </location>
</feature>
<dbReference type="Pfam" id="PF20499">
    <property type="entry name" value="DUF6729"/>
    <property type="match status" value="1"/>
</dbReference>
<name>A0AAW0Q0M5_9GOBI</name>